<dbReference type="Proteomes" id="UP000478052">
    <property type="component" value="Unassembled WGS sequence"/>
</dbReference>
<evidence type="ECO:0000313" key="2">
    <source>
        <dbReference type="Proteomes" id="UP000478052"/>
    </source>
</evidence>
<dbReference type="EMBL" id="VUJU01004574">
    <property type="protein sequence ID" value="KAF0753934.1"/>
    <property type="molecule type" value="Genomic_DNA"/>
</dbReference>
<organism evidence="1 2">
    <name type="scientific">Aphis craccivora</name>
    <name type="common">Cowpea aphid</name>
    <dbReference type="NCBI Taxonomy" id="307492"/>
    <lineage>
        <taxon>Eukaryota</taxon>
        <taxon>Metazoa</taxon>
        <taxon>Ecdysozoa</taxon>
        <taxon>Arthropoda</taxon>
        <taxon>Hexapoda</taxon>
        <taxon>Insecta</taxon>
        <taxon>Pterygota</taxon>
        <taxon>Neoptera</taxon>
        <taxon>Paraneoptera</taxon>
        <taxon>Hemiptera</taxon>
        <taxon>Sternorrhyncha</taxon>
        <taxon>Aphidomorpha</taxon>
        <taxon>Aphidoidea</taxon>
        <taxon>Aphididae</taxon>
        <taxon>Aphidini</taxon>
        <taxon>Aphis</taxon>
        <taxon>Aphis</taxon>
    </lineage>
</organism>
<dbReference type="AlphaFoldDB" id="A0A6G0YE49"/>
<evidence type="ECO:0000313" key="1">
    <source>
        <dbReference type="EMBL" id="KAF0753934.1"/>
    </source>
</evidence>
<gene>
    <name evidence="1" type="ORF">FWK35_00014967</name>
</gene>
<name>A0A6G0YE49_APHCR</name>
<protein>
    <submittedName>
        <fullName evidence="1">KRAB-A domain-containing protein 2-like</fullName>
    </submittedName>
</protein>
<sequence length="217" mass="25707">MRLNYVIVLFIFIILLFEINIRKLNNQSDLDLLLNCNTRKTDDLIKPQLFNIAMERAPYNNQISPLFFKNETSPIIYGVIEQMNFSSLRYYEQEEVWTIKYEIKKKQSHFSRSDNNNVSKHFKIPLKPGETNIKYYNYLILFNKHTFKLVTVDAGTRMIKELQCKYKNIAYEIVMLYLSLCIQCQTKQNVPRKGIVVNPIISSESFEKMYTTMAVKI</sequence>
<reference evidence="1 2" key="1">
    <citation type="submission" date="2019-08" db="EMBL/GenBank/DDBJ databases">
        <title>Whole genome of Aphis craccivora.</title>
        <authorList>
            <person name="Voronova N.V."/>
            <person name="Shulinski R.S."/>
            <person name="Bandarenka Y.V."/>
            <person name="Zhorov D.G."/>
            <person name="Warner D."/>
        </authorList>
    </citation>
    <scope>NUCLEOTIDE SEQUENCE [LARGE SCALE GENOMIC DNA]</scope>
    <source>
        <strain evidence="1">180601</strain>
        <tissue evidence="1">Whole Body</tissue>
    </source>
</reference>
<proteinExistence type="predicted"/>
<keyword evidence="2" id="KW-1185">Reference proteome</keyword>
<comment type="caution">
    <text evidence="1">The sequence shown here is derived from an EMBL/GenBank/DDBJ whole genome shotgun (WGS) entry which is preliminary data.</text>
</comment>
<dbReference type="OrthoDB" id="2499658at2759"/>
<accession>A0A6G0YE49</accession>